<feature type="transmembrane region" description="Helical" evidence="18">
    <location>
        <begin position="58"/>
        <end position="75"/>
    </location>
</feature>
<dbReference type="SUPFAM" id="SSF55874">
    <property type="entry name" value="ATPase domain of HSP90 chaperone/DNA topoisomerase II/histidine kinase"/>
    <property type="match status" value="1"/>
</dbReference>
<dbReference type="PANTHER" id="PTHR24421:SF62">
    <property type="entry name" value="SENSORY TRANSDUCTION HISTIDINE KINASE"/>
    <property type="match status" value="1"/>
</dbReference>
<evidence type="ECO:0000256" key="4">
    <source>
        <dbReference type="ARBA" id="ARBA00012438"/>
    </source>
</evidence>
<feature type="region of interest" description="Disordered" evidence="17">
    <location>
        <begin position="1"/>
        <end position="22"/>
    </location>
</feature>
<keyword evidence="8" id="KW-0808">Transferase</keyword>
<keyword evidence="12" id="KW-0902">Two-component regulatory system</keyword>
<proteinExistence type="predicted"/>
<feature type="coiled-coil region" evidence="16">
    <location>
        <begin position="174"/>
        <end position="211"/>
    </location>
</feature>
<keyword evidence="18" id="KW-0812">Transmembrane</keyword>
<feature type="transmembrane region" description="Helical" evidence="18">
    <location>
        <begin position="151"/>
        <end position="174"/>
    </location>
</feature>
<evidence type="ECO:0000256" key="10">
    <source>
        <dbReference type="ARBA" id="ARBA00022777"/>
    </source>
</evidence>
<comment type="catalytic activity">
    <reaction evidence="1">
        <text>ATP + protein L-histidine = ADP + protein N-phospho-L-histidine.</text>
        <dbReference type="EC" id="2.7.13.3"/>
    </reaction>
</comment>
<dbReference type="EC" id="2.7.13.3" evidence="4"/>
<dbReference type="OrthoDB" id="227596at2"/>
<evidence type="ECO:0000256" key="12">
    <source>
        <dbReference type="ARBA" id="ARBA00023012"/>
    </source>
</evidence>
<dbReference type="EMBL" id="BOOI01000020">
    <property type="protein sequence ID" value="GIH84015.1"/>
    <property type="molecule type" value="Genomic_DNA"/>
</dbReference>
<evidence type="ECO:0000256" key="13">
    <source>
        <dbReference type="ARBA" id="ARBA00023014"/>
    </source>
</evidence>
<evidence type="ECO:0000256" key="14">
    <source>
        <dbReference type="ARBA" id="ARBA00024827"/>
    </source>
</evidence>
<protein>
    <recommendedName>
        <fullName evidence="5">Oxygen sensor histidine kinase NreB</fullName>
        <ecNumber evidence="4">2.7.13.3</ecNumber>
    </recommendedName>
    <alternativeName>
        <fullName evidence="15">Nitrogen regulation protein B</fullName>
    </alternativeName>
</protein>
<keyword evidence="18" id="KW-1133">Transmembrane helix</keyword>
<dbReference type="AlphaFoldDB" id="A0A8J3RZ84"/>
<keyword evidence="6" id="KW-0004">4Fe-4S</keyword>
<evidence type="ECO:0000256" key="18">
    <source>
        <dbReference type="SAM" id="Phobius"/>
    </source>
</evidence>
<evidence type="ECO:0000256" key="1">
    <source>
        <dbReference type="ARBA" id="ARBA00000085"/>
    </source>
</evidence>
<dbReference type="PIRSF" id="PIRSF037434">
    <property type="entry name" value="STHK_ChrS"/>
    <property type="match status" value="1"/>
</dbReference>
<keyword evidence="11" id="KW-0408">Iron</keyword>
<dbReference type="PANTHER" id="PTHR24421">
    <property type="entry name" value="NITRATE/NITRITE SENSOR PROTEIN NARX-RELATED"/>
    <property type="match status" value="1"/>
</dbReference>
<dbReference type="InterPro" id="IPR036890">
    <property type="entry name" value="HATPase_C_sf"/>
</dbReference>
<dbReference type="PRINTS" id="PR00344">
    <property type="entry name" value="BCTRLSENSOR"/>
</dbReference>
<feature type="transmembrane region" description="Helical" evidence="18">
    <location>
        <begin position="87"/>
        <end position="115"/>
    </location>
</feature>
<dbReference type="InterPro" id="IPR005467">
    <property type="entry name" value="His_kinase_dom"/>
</dbReference>
<comment type="cofactor">
    <cofactor evidence="2">
        <name>[4Fe-4S] cluster</name>
        <dbReference type="ChEBI" id="CHEBI:49883"/>
    </cofactor>
</comment>
<feature type="domain" description="Histidine kinase" evidence="19">
    <location>
        <begin position="315"/>
        <end position="403"/>
    </location>
</feature>
<dbReference type="GO" id="GO:0005737">
    <property type="term" value="C:cytoplasm"/>
    <property type="evidence" value="ECO:0007669"/>
    <property type="project" value="UniProtKB-SubCell"/>
</dbReference>
<dbReference type="InterPro" id="IPR017205">
    <property type="entry name" value="Sig_transdc_His_kinase_ChrS"/>
</dbReference>
<keyword evidence="21" id="KW-1185">Reference proteome</keyword>
<feature type="region of interest" description="Disordered" evidence="17">
    <location>
        <begin position="402"/>
        <end position="427"/>
    </location>
</feature>
<dbReference type="InterPro" id="IPR011712">
    <property type="entry name" value="Sig_transdc_His_kin_sub3_dim/P"/>
</dbReference>
<keyword evidence="10 20" id="KW-0418">Kinase</keyword>
<feature type="transmembrane region" description="Helical" evidence="18">
    <location>
        <begin position="127"/>
        <end position="145"/>
    </location>
</feature>
<evidence type="ECO:0000256" key="9">
    <source>
        <dbReference type="ARBA" id="ARBA00022723"/>
    </source>
</evidence>
<accession>A0A8J3RZ84</accession>
<dbReference type="GO" id="GO:0046983">
    <property type="term" value="F:protein dimerization activity"/>
    <property type="evidence" value="ECO:0007669"/>
    <property type="project" value="InterPro"/>
</dbReference>
<dbReference type="GO" id="GO:0000155">
    <property type="term" value="F:phosphorelay sensor kinase activity"/>
    <property type="evidence" value="ECO:0007669"/>
    <property type="project" value="InterPro"/>
</dbReference>
<dbReference type="InterPro" id="IPR003594">
    <property type="entry name" value="HATPase_dom"/>
</dbReference>
<dbReference type="RefSeq" id="WP_068921660.1">
    <property type="nucleotide sequence ID" value="NZ_BMQP01000007.1"/>
</dbReference>
<dbReference type="InterPro" id="IPR004358">
    <property type="entry name" value="Sig_transdc_His_kin-like_C"/>
</dbReference>
<evidence type="ECO:0000256" key="15">
    <source>
        <dbReference type="ARBA" id="ARBA00030800"/>
    </source>
</evidence>
<evidence type="ECO:0000256" key="2">
    <source>
        <dbReference type="ARBA" id="ARBA00001966"/>
    </source>
</evidence>
<reference evidence="20" key="1">
    <citation type="submission" date="2021-01" db="EMBL/GenBank/DDBJ databases">
        <title>Whole genome shotgun sequence of Planobispora rosea NBRC 15558.</title>
        <authorList>
            <person name="Komaki H."/>
            <person name="Tamura T."/>
        </authorList>
    </citation>
    <scope>NUCLEOTIDE SEQUENCE</scope>
    <source>
        <strain evidence="20">NBRC 15558</strain>
    </source>
</reference>
<comment type="function">
    <text evidence="14">Member of the two-component regulatory system NreB/NreC involved in the control of dissimilatory nitrate/nitrite reduction in response to oxygen. NreB functions as a direct oxygen sensor histidine kinase which is autophosphorylated, in the absence of oxygen, probably at the conserved histidine residue, and transfers its phosphate group probably to a conserved aspartate residue of NreC. NreB/NreC activates the expression of the nitrate (narGHJI) and nitrite (nir) reductase operons, as well as the putative nitrate transporter gene narT.</text>
</comment>
<dbReference type="GO" id="GO:0016020">
    <property type="term" value="C:membrane"/>
    <property type="evidence" value="ECO:0007669"/>
    <property type="project" value="InterPro"/>
</dbReference>
<evidence type="ECO:0000256" key="6">
    <source>
        <dbReference type="ARBA" id="ARBA00022485"/>
    </source>
</evidence>
<evidence type="ECO:0000313" key="20">
    <source>
        <dbReference type="EMBL" id="GIH84015.1"/>
    </source>
</evidence>
<organism evidence="20 21">
    <name type="scientific">Planobispora rosea</name>
    <dbReference type="NCBI Taxonomy" id="35762"/>
    <lineage>
        <taxon>Bacteria</taxon>
        <taxon>Bacillati</taxon>
        <taxon>Actinomycetota</taxon>
        <taxon>Actinomycetes</taxon>
        <taxon>Streptosporangiales</taxon>
        <taxon>Streptosporangiaceae</taxon>
        <taxon>Planobispora</taxon>
    </lineage>
</organism>
<dbReference type="GO" id="GO:0046872">
    <property type="term" value="F:metal ion binding"/>
    <property type="evidence" value="ECO:0007669"/>
    <property type="project" value="UniProtKB-KW"/>
</dbReference>
<comment type="caution">
    <text evidence="20">The sequence shown here is derived from an EMBL/GenBank/DDBJ whole genome shotgun (WGS) entry which is preliminary data.</text>
</comment>
<gene>
    <name evidence="20" type="ORF">Pro02_24230</name>
</gene>
<name>A0A8J3RZ84_PLARO</name>
<evidence type="ECO:0000256" key="7">
    <source>
        <dbReference type="ARBA" id="ARBA00022490"/>
    </source>
</evidence>
<dbReference type="GO" id="GO:0051539">
    <property type="term" value="F:4 iron, 4 sulfur cluster binding"/>
    <property type="evidence" value="ECO:0007669"/>
    <property type="project" value="UniProtKB-KW"/>
</dbReference>
<keyword evidence="9" id="KW-0479">Metal-binding</keyword>
<keyword evidence="7" id="KW-0963">Cytoplasm</keyword>
<keyword evidence="13" id="KW-0411">Iron-sulfur</keyword>
<dbReference type="PROSITE" id="PS50109">
    <property type="entry name" value="HIS_KIN"/>
    <property type="match status" value="1"/>
</dbReference>
<feature type="transmembrane region" description="Helical" evidence="18">
    <location>
        <begin position="29"/>
        <end position="51"/>
    </location>
</feature>
<evidence type="ECO:0000256" key="11">
    <source>
        <dbReference type="ARBA" id="ARBA00023004"/>
    </source>
</evidence>
<comment type="subcellular location">
    <subcellularLocation>
        <location evidence="3">Cytoplasm</location>
    </subcellularLocation>
</comment>
<keyword evidence="18" id="KW-0472">Membrane</keyword>
<evidence type="ECO:0000313" key="21">
    <source>
        <dbReference type="Proteomes" id="UP000655044"/>
    </source>
</evidence>
<evidence type="ECO:0000256" key="5">
    <source>
        <dbReference type="ARBA" id="ARBA00017322"/>
    </source>
</evidence>
<evidence type="ECO:0000256" key="8">
    <source>
        <dbReference type="ARBA" id="ARBA00022679"/>
    </source>
</evidence>
<evidence type="ECO:0000256" key="16">
    <source>
        <dbReference type="SAM" id="Coils"/>
    </source>
</evidence>
<keyword evidence="16" id="KW-0175">Coiled coil</keyword>
<sequence length="427" mass="44632">MRGGRGAVPLLRPGRPADPSGPNVWESSLLGWELLLAATTLLPAVFIMLWSRGGWTDPLAAGLMAAVLPLYLLVGRPAIMSDDRRRGIVYIALLVALFTPAALLAPSATFALFGLCPQCFMVLRARPAVGVVVLLNLGPALRFLLSSDGWAGTFNFLTVTTITIFFSAVFGVWMERIMQQSEERAALIAELEAQRAEVARLSAERGALAERERLAGEIHDTLAQGFTSIIMLIQAAEAQPDPARHLALAVRTARENLAEARALVAALGPAPLDGSSFDEALGRLVARLGEETGIAAGVSVRGTSRPLPPPVEVVLIRAVQEALANVRKHAAANRVEVSAAYGPGTVVLEIRDDGRGADHRSSGGEGYGLRGMRARVEQVGGFLTLTGAPGGGTALEITVPTGSGALRQGSDPGTAPPATAVASEQGA</sequence>
<evidence type="ECO:0000256" key="17">
    <source>
        <dbReference type="SAM" id="MobiDB-lite"/>
    </source>
</evidence>
<dbReference type="CDD" id="cd16917">
    <property type="entry name" value="HATPase_UhpB-NarQ-NarX-like"/>
    <property type="match status" value="1"/>
</dbReference>
<dbReference type="Pfam" id="PF02518">
    <property type="entry name" value="HATPase_c"/>
    <property type="match status" value="1"/>
</dbReference>
<evidence type="ECO:0000259" key="19">
    <source>
        <dbReference type="PROSITE" id="PS50109"/>
    </source>
</evidence>
<dbReference type="Proteomes" id="UP000655044">
    <property type="component" value="Unassembled WGS sequence"/>
</dbReference>
<dbReference type="InterPro" id="IPR050482">
    <property type="entry name" value="Sensor_HK_TwoCompSys"/>
</dbReference>
<dbReference type="Pfam" id="PF07730">
    <property type="entry name" value="HisKA_3"/>
    <property type="match status" value="1"/>
</dbReference>
<evidence type="ECO:0000256" key="3">
    <source>
        <dbReference type="ARBA" id="ARBA00004496"/>
    </source>
</evidence>
<dbReference type="SMART" id="SM00387">
    <property type="entry name" value="HATPase_c"/>
    <property type="match status" value="1"/>
</dbReference>
<dbReference type="Gene3D" id="3.30.565.10">
    <property type="entry name" value="Histidine kinase-like ATPase, C-terminal domain"/>
    <property type="match status" value="1"/>
</dbReference>
<dbReference type="Gene3D" id="1.20.5.1930">
    <property type="match status" value="1"/>
</dbReference>